<dbReference type="EMBL" id="JACHHN010000003">
    <property type="protein sequence ID" value="MBB5191244.1"/>
    <property type="molecule type" value="Genomic_DNA"/>
</dbReference>
<dbReference type="InterPro" id="IPR011527">
    <property type="entry name" value="ABC1_TM_dom"/>
</dbReference>
<feature type="transmembrane region" description="Helical" evidence="5">
    <location>
        <begin position="118"/>
        <end position="142"/>
    </location>
</feature>
<feature type="transmembrane region" description="Helical" evidence="5">
    <location>
        <begin position="54"/>
        <end position="75"/>
    </location>
</feature>
<keyword evidence="4 5" id="KW-0472">Membrane</keyword>
<evidence type="ECO:0000313" key="7">
    <source>
        <dbReference type="EMBL" id="MBB5191244.1"/>
    </source>
</evidence>
<sequence length="378" mass="41877">MSLLFTLIRGSRWTFALALIASVISGFANATLVALINRALHLNTDELAKLGWPFLGLVVLVLVMRTLGQTCFVRLGQQAKATLRMQTIRNIAAAPFQAIEQYGAARALNILTQDLDSIVVFFVSLPNLVMYGAVIAGCLVYLGSLSWPVLLVALVAVLTGAIGYVLVNRQALVHLRGSRQREDQLVRHFRALFDGAKELKLHQPRNEMFVERSLAPEVEAVRAQRSRGYVLYAAAASWGSLIFFSFIGCVLFVLTRYYAIPSQVLSGYAVVFLYMIMPIEGLLSALPSVGNARVAFERIRKANHDLPSELTTTSPVTPKLQTLQLAGITHRYFREQENSVLTRSLFAVLKRMNTLMACAFRRLPTGHGPRGIRICWNG</sequence>
<evidence type="ECO:0000256" key="5">
    <source>
        <dbReference type="SAM" id="Phobius"/>
    </source>
</evidence>
<dbReference type="SUPFAM" id="SSF90123">
    <property type="entry name" value="ABC transporter transmembrane region"/>
    <property type="match status" value="1"/>
</dbReference>
<dbReference type="GO" id="GO:0005524">
    <property type="term" value="F:ATP binding"/>
    <property type="evidence" value="ECO:0007669"/>
    <property type="project" value="InterPro"/>
</dbReference>
<organism evidence="7 8">
    <name type="scientific">Silvimonas terrae</name>
    <dbReference type="NCBI Taxonomy" id="300266"/>
    <lineage>
        <taxon>Bacteria</taxon>
        <taxon>Pseudomonadati</taxon>
        <taxon>Pseudomonadota</taxon>
        <taxon>Betaproteobacteria</taxon>
        <taxon>Neisseriales</taxon>
        <taxon>Chitinibacteraceae</taxon>
        <taxon>Silvimonas</taxon>
    </lineage>
</organism>
<reference evidence="7 8" key="1">
    <citation type="submission" date="2020-08" db="EMBL/GenBank/DDBJ databases">
        <title>Genomic Encyclopedia of Type Strains, Phase IV (KMG-IV): sequencing the most valuable type-strain genomes for metagenomic binning, comparative biology and taxonomic classification.</title>
        <authorList>
            <person name="Goeker M."/>
        </authorList>
    </citation>
    <scope>NUCLEOTIDE SEQUENCE [LARGE SCALE GENOMIC DNA]</scope>
    <source>
        <strain evidence="7 8">DSM 18233</strain>
    </source>
</reference>
<dbReference type="AlphaFoldDB" id="A0A840RF96"/>
<comment type="caution">
    <text evidence="7">The sequence shown here is derived from an EMBL/GenBank/DDBJ whole genome shotgun (WGS) entry which is preliminary data.</text>
</comment>
<dbReference type="Gene3D" id="1.20.1560.10">
    <property type="entry name" value="ABC transporter type 1, transmembrane domain"/>
    <property type="match status" value="1"/>
</dbReference>
<gene>
    <name evidence="7" type="ORF">HNQ50_001967</name>
</gene>
<feature type="domain" description="ABC transmembrane type-1" evidence="6">
    <location>
        <begin position="16"/>
        <end position="291"/>
    </location>
</feature>
<feature type="transmembrane region" description="Helical" evidence="5">
    <location>
        <begin position="229"/>
        <end position="254"/>
    </location>
</feature>
<dbReference type="InterPro" id="IPR036640">
    <property type="entry name" value="ABC1_TM_sf"/>
</dbReference>
<dbReference type="GO" id="GO:0140359">
    <property type="term" value="F:ABC-type transporter activity"/>
    <property type="evidence" value="ECO:0007669"/>
    <property type="project" value="InterPro"/>
</dbReference>
<evidence type="ECO:0000259" key="6">
    <source>
        <dbReference type="PROSITE" id="PS50929"/>
    </source>
</evidence>
<keyword evidence="8" id="KW-1185">Reference proteome</keyword>
<evidence type="ECO:0000313" key="8">
    <source>
        <dbReference type="Proteomes" id="UP000543030"/>
    </source>
</evidence>
<dbReference type="GO" id="GO:0005886">
    <property type="term" value="C:plasma membrane"/>
    <property type="evidence" value="ECO:0007669"/>
    <property type="project" value="UniProtKB-SubCell"/>
</dbReference>
<comment type="subcellular location">
    <subcellularLocation>
        <location evidence="1">Cell membrane</location>
        <topology evidence="1">Multi-pass membrane protein</topology>
    </subcellularLocation>
</comment>
<feature type="transmembrane region" description="Helical" evidence="5">
    <location>
        <begin position="148"/>
        <end position="167"/>
    </location>
</feature>
<evidence type="ECO:0000256" key="2">
    <source>
        <dbReference type="ARBA" id="ARBA00022692"/>
    </source>
</evidence>
<feature type="transmembrane region" description="Helical" evidence="5">
    <location>
        <begin position="266"/>
        <end position="290"/>
    </location>
</feature>
<protein>
    <submittedName>
        <fullName evidence="7">ABC-type siderophore export system fused ATPase/permease subunit</fullName>
    </submittedName>
</protein>
<dbReference type="RefSeq" id="WP_221303105.1">
    <property type="nucleotide sequence ID" value="NZ_JACHHN010000003.1"/>
</dbReference>
<proteinExistence type="predicted"/>
<accession>A0A840RF96</accession>
<dbReference type="Pfam" id="PF00664">
    <property type="entry name" value="ABC_membrane"/>
    <property type="match status" value="1"/>
</dbReference>
<evidence type="ECO:0000256" key="3">
    <source>
        <dbReference type="ARBA" id="ARBA00022989"/>
    </source>
</evidence>
<keyword evidence="2 5" id="KW-0812">Transmembrane</keyword>
<dbReference type="PROSITE" id="PS50929">
    <property type="entry name" value="ABC_TM1F"/>
    <property type="match status" value="1"/>
</dbReference>
<dbReference type="Proteomes" id="UP000543030">
    <property type="component" value="Unassembled WGS sequence"/>
</dbReference>
<keyword evidence="3 5" id="KW-1133">Transmembrane helix</keyword>
<evidence type="ECO:0000256" key="4">
    <source>
        <dbReference type="ARBA" id="ARBA00023136"/>
    </source>
</evidence>
<evidence type="ECO:0000256" key="1">
    <source>
        <dbReference type="ARBA" id="ARBA00004651"/>
    </source>
</evidence>
<name>A0A840RF96_9NEIS</name>